<dbReference type="EMBL" id="ADBJ01000054">
    <property type="protein sequence ID" value="EFA75543.1"/>
    <property type="molecule type" value="Genomic_DNA"/>
</dbReference>
<feature type="domain" description="UspA" evidence="1">
    <location>
        <begin position="7"/>
        <end position="150"/>
    </location>
</feature>
<dbReference type="PANTHER" id="PTHR31964">
    <property type="entry name" value="ADENINE NUCLEOTIDE ALPHA HYDROLASES-LIKE SUPERFAMILY PROTEIN"/>
    <property type="match status" value="1"/>
</dbReference>
<comment type="caution">
    <text evidence="2">The sequence shown here is derived from an EMBL/GenBank/DDBJ whole genome shotgun (WGS) entry which is preliminary data.</text>
</comment>
<dbReference type="STRING" id="670386.D3BSS8"/>
<gene>
    <name evidence="2" type="ORF">PPL_11048</name>
</gene>
<dbReference type="CDD" id="cd23659">
    <property type="entry name" value="USP_At3g01520-like"/>
    <property type="match status" value="1"/>
</dbReference>
<dbReference type="Proteomes" id="UP000001396">
    <property type="component" value="Unassembled WGS sequence"/>
</dbReference>
<proteinExistence type="predicted"/>
<dbReference type="AlphaFoldDB" id="D3BSS8"/>
<dbReference type="Pfam" id="PF00582">
    <property type="entry name" value="Usp"/>
    <property type="match status" value="1"/>
</dbReference>
<evidence type="ECO:0000313" key="2">
    <source>
        <dbReference type="EMBL" id="EFA75543.1"/>
    </source>
</evidence>
<dbReference type="InParanoid" id="D3BSS8"/>
<dbReference type="RefSeq" id="XP_020427677.1">
    <property type="nucleotide sequence ID" value="XM_020581807.1"/>
</dbReference>
<accession>D3BSS8</accession>
<dbReference type="PRINTS" id="PR01438">
    <property type="entry name" value="UNVRSLSTRESS"/>
</dbReference>
<keyword evidence="3" id="KW-1185">Reference proteome</keyword>
<evidence type="ECO:0000313" key="3">
    <source>
        <dbReference type="Proteomes" id="UP000001396"/>
    </source>
</evidence>
<dbReference type="InterPro" id="IPR014729">
    <property type="entry name" value="Rossmann-like_a/b/a_fold"/>
</dbReference>
<dbReference type="Gene3D" id="3.40.50.620">
    <property type="entry name" value="HUPs"/>
    <property type="match status" value="1"/>
</dbReference>
<dbReference type="PANTHER" id="PTHR31964:SF113">
    <property type="entry name" value="USPA DOMAIN-CONTAINING PROTEIN"/>
    <property type="match status" value="1"/>
</dbReference>
<dbReference type="OMA" id="EDPITFP"/>
<sequence length="184" mass="20753">MVNYMISVDKSSNSELAIKEIAAQLIDKEKDTLFLITIAEDPITFPSSAMSAVIMTGKVILRSIISIEKESKSILIEKAKIAKHLGIQNLRALLGHGNHVGEAVCKAALEKKIDYLVVGRRGMGPVKRIFIGSTSRYILEHAPCNVICIKETEEMKERFEHEQARENHEEIESFNDFERLHLHI</sequence>
<protein>
    <recommendedName>
        <fullName evidence="1">UspA domain-containing protein</fullName>
    </recommendedName>
</protein>
<name>D3BSS8_HETP5</name>
<reference evidence="2 3" key="1">
    <citation type="journal article" date="2011" name="Genome Res.">
        <title>Phylogeny-wide analysis of social amoeba genomes highlights ancient origins for complex intercellular communication.</title>
        <authorList>
            <person name="Heidel A.J."/>
            <person name="Lawal H.M."/>
            <person name="Felder M."/>
            <person name="Schilde C."/>
            <person name="Helps N.R."/>
            <person name="Tunggal B."/>
            <person name="Rivero F."/>
            <person name="John U."/>
            <person name="Schleicher M."/>
            <person name="Eichinger L."/>
            <person name="Platzer M."/>
            <person name="Noegel A.A."/>
            <person name="Schaap P."/>
            <person name="Gloeckner G."/>
        </authorList>
    </citation>
    <scope>NUCLEOTIDE SEQUENCE [LARGE SCALE GENOMIC DNA]</scope>
    <source>
        <strain evidence="3">ATCC 26659 / Pp 5 / PN500</strain>
    </source>
</reference>
<evidence type="ECO:0000259" key="1">
    <source>
        <dbReference type="Pfam" id="PF00582"/>
    </source>
</evidence>
<dbReference type="InterPro" id="IPR006015">
    <property type="entry name" value="Universal_stress_UspA"/>
</dbReference>
<dbReference type="InterPro" id="IPR006016">
    <property type="entry name" value="UspA"/>
</dbReference>
<dbReference type="SUPFAM" id="SSF52402">
    <property type="entry name" value="Adenine nucleotide alpha hydrolases-like"/>
    <property type="match status" value="1"/>
</dbReference>
<organism evidence="2 3">
    <name type="scientific">Heterostelium pallidum (strain ATCC 26659 / Pp 5 / PN500)</name>
    <name type="common">Cellular slime mold</name>
    <name type="synonym">Polysphondylium pallidum</name>
    <dbReference type="NCBI Taxonomy" id="670386"/>
    <lineage>
        <taxon>Eukaryota</taxon>
        <taxon>Amoebozoa</taxon>
        <taxon>Evosea</taxon>
        <taxon>Eumycetozoa</taxon>
        <taxon>Dictyostelia</taxon>
        <taxon>Acytosteliales</taxon>
        <taxon>Acytosteliaceae</taxon>
        <taxon>Heterostelium</taxon>
    </lineage>
</organism>
<dbReference type="GeneID" id="31366517"/>